<evidence type="ECO:0000259" key="1">
    <source>
        <dbReference type="PROSITE" id="PS50887"/>
    </source>
</evidence>
<dbReference type="GO" id="GO:0006355">
    <property type="term" value="P:regulation of DNA-templated transcription"/>
    <property type="evidence" value="ECO:0007669"/>
    <property type="project" value="InterPro"/>
</dbReference>
<feature type="domain" description="GGDEF" evidence="1">
    <location>
        <begin position="526"/>
        <end position="694"/>
    </location>
</feature>
<dbReference type="AlphaFoldDB" id="A0A401ZBS5"/>
<gene>
    <name evidence="3" type="ORF">KDAU_16630</name>
</gene>
<dbReference type="PROSITE" id="PS50887">
    <property type="entry name" value="GGDEF"/>
    <property type="match status" value="1"/>
</dbReference>
<dbReference type="InterPro" id="IPR003018">
    <property type="entry name" value="GAF"/>
</dbReference>
<dbReference type="InterPro" id="IPR000160">
    <property type="entry name" value="GGDEF_dom"/>
</dbReference>
<evidence type="ECO:0000313" key="4">
    <source>
        <dbReference type="Proteomes" id="UP000287224"/>
    </source>
</evidence>
<dbReference type="Pfam" id="PF13411">
    <property type="entry name" value="MerR_1"/>
    <property type="match status" value="1"/>
</dbReference>
<protein>
    <recommendedName>
        <fullName evidence="5">HTH merR-type domain-containing protein</fullName>
    </recommendedName>
</protein>
<evidence type="ECO:0000259" key="2">
    <source>
        <dbReference type="PROSITE" id="PS50937"/>
    </source>
</evidence>
<comment type="caution">
    <text evidence="3">The sequence shown here is derived from an EMBL/GenBank/DDBJ whole genome shotgun (WGS) entry which is preliminary data.</text>
</comment>
<dbReference type="Gene3D" id="1.10.1660.10">
    <property type="match status" value="1"/>
</dbReference>
<dbReference type="EMBL" id="BIFQ01000001">
    <property type="protein sequence ID" value="GCE04334.1"/>
    <property type="molecule type" value="Genomic_DNA"/>
</dbReference>
<dbReference type="InterPro" id="IPR009061">
    <property type="entry name" value="DNA-bd_dom_put_sf"/>
</dbReference>
<dbReference type="SMART" id="SM00422">
    <property type="entry name" value="HTH_MERR"/>
    <property type="match status" value="1"/>
</dbReference>
<dbReference type="InterPro" id="IPR000551">
    <property type="entry name" value="MerR-type_HTH_dom"/>
</dbReference>
<dbReference type="InterPro" id="IPR029787">
    <property type="entry name" value="Nucleotide_cyclase"/>
</dbReference>
<organism evidence="3 4">
    <name type="scientific">Dictyobacter aurantiacus</name>
    <dbReference type="NCBI Taxonomy" id="1936993"/>
    <lineage>
        <taxon>Bacteria</taxon>
        <taxon>Bacillati</taxon>
        <taxon>Chloroflexota</taxon>
        <taxon>Ktedonobacteria</taxon>
        <taxon>Ktedonobacterales</taxon>
        <taxon>Dictyobacteraceae</taxon>
        <taxon>Dictyobacter</taxon>
    </lineage>
</organism>
<dbReference type="Proteomes" id="UP000287224">
    <property type="component" value="Unassembled WGS sequence"/>
</dbReference>
<proteinExistence type="predicted"/>
<dbReference type="SUPFAM" id="SSF55073">
    <property type="entry name" value="Nucleotide cyclase"/>
    <property type="match status" value="1"/>
</dbReference>
<dbReference type="Gene3D" id="3.30.70.270">
    <property type="match status" value="1"/>
</dbReference>
<dbReference type="Pfam" id="PF13185">
    <property type="entry name" value="GAF_2"/>
    <property type="match status" value="1"/>
</dbReference>
<reference evidence="4" key="1">
    <citation type="submission" date="2018-12" db="EMBL/GenBank/DDBJ databases">
        <title>Tengunoibacter tsumagoiensis gen. nov., sp. nov., Dictyobacter kobayashii sp. nov., D. alpinus sp. nov., and D. joshuensis sp. nov. and description of Dictyobacteraceae fam. nov. within the order Ktedonobacterales isolated from Tengu-no-mugimeshi.</title>
        <authorList>
            <person name="Wang C.M."/>
            <person name="Zheng Y."/>
            <person name="Sakai Y."/>
            <person name="Toyoda A."/>
            <person name="Minakuchi Y."/>
            <person name="Abe K."/>
            <person name="Yokota A."/>
            <person name="Yabe S."/>
        </authorList>
    </citation>
    <scope>NUCLEOTIDE SEQUENCE [LARGE SCALE GENOMIC DNA]</scope>
    <source>
        <strain evidence="4">S-27</strain>
    </source>
</reference>
<dbReference type="Gene3D" id="3.30.450.40">
    <property type="match status" value="1"/>
</dbReference>
<name>A0A401ZBS5_9CHLR</name>
<evidence type="ECO:0000313" key="3">
    <source>
        <dbReference type="EMBL" id="GCE04334.1"/>
    </source>
</evidence>
<feature type="domain" description="HTH merR-type" evidence="2">
    <location>
        <begin position="34"/>
        <end position="104"/>
    </location>
</feature>
<dbReference type="GO" id="GO:0003677">
    <property type="term" value="F:DNA binding"/>
    <property type="evidence" value="ECO:0007669"/>
    <property type="project" value="InterPro"/>
</dbReference>
<dbReference type="SUPFAM" id="SSF46955">
    <property type="entry name" value="Putative DNA-binding domain"/>
    <property type="match status" value="1"/>
</dbReference>
<dbReference type="PROSITE" id="PS50937">
    <property type="entry name" value="HTH_MERR_2"/>
    <property type="match status" value="1"/>
</dbReference>
<dbReference type="SUPFAM" id="SSF55781">
    <property type="entry name" value="GAF domain-like"/>
    <property type="match status" value="1"/>
</dbReference>
<keyword evidence="4" id="KW-1185">Reference proteome</keyword>
<dbReference type="InterPro" id="IPR029016">
    <property type="entry name" value="GAF-like_dom_sf"/>
</dbReference>
<sequence>MDVRSKQSIQEHLQKADVQERILQNIHRGRDEATVTISRAAELFGITENKLRDWEEYGFLNPLRPGGPKGRRLYAPAELDKLAIIRELINAGYAASDIPADIDKLWHTIRSLAELELASNAANHTPSLTPLSPVNELSINQRIHQGRDELFWNFYIARALRLALKLICEDIPNTTAGLILPLSPTANAQGVQRIEDLETLGESLVGWLSQSGSSHTLLTSRPWFQYTSDFRVEHLQEMRAGIPQSEQVCDQTLIILQRETSPLTLSREVVKTIQRLLEPLYAEVEHVRASLGPGARDSIDPATDLYNNMNHEDAILNGLADMVIRLGGTLRTGQPRWRFCWILLPRDISQPASMSHLTLRAQNQDAFYTTRLPLAGLDKYTSYPFIRALYSRHIIYEPNIPASDAQAILRDLDVPVRSSIAIPISGEDGLPLGVLHVASHLRDAFSKDDQRLLRVICRMAEELLKTYWIRQQVARHMGSMVKNPAVIDTLFEGFASEYDFNQSVEGLLKPLQSNRGKGGKDKLNDKVVSFIALDIDKYTSLTNKYGERLMRNLTREVGLRIQEQIRTFFKEYPECQLYHIYADRFFILLKNTSLEQTREHAERLRIGTMGPYKLDALRIFADQQSRSESLIEMTDITMRFGVTSYPYSKLDEILHEHAPEYAIPEVRSIITSALDVALVKGQIDGGNVVISWDYEQRNFIRWSPPKAR</sequence>
<accession>A0A401ZBS5</accession>
<evidence type="ECO:0008006" key="5">
    <source>
        <dbReference type="Google" id="ProtNLM"/>
    </source>
</evidence>
<dbReference type="InterPro" id="IPR043128">
    <property type="entry name" value="Rev_trsase/Diguanyl_cyclase"/>
</dbReference>